<evidence type="ECO:0000313" key="3">
    <source>
        <dbReference type="Proteomes" id="UP000774617"/>
    </source>
</evidence>
<dbReference type="EMBL" id="JAGTJR010000054">
    <property type="protein sequence ID" value="KAH7026882.1"/>
    <property type="molecule type" value="Genomic_DNA"/>
</dbReference>
<dbReference type="Gene3D" id="3.40.630.30">
    <property type="match status" value="1"/>
</dbReference>
<reference evidence="2 3" key="1">
    <citation type="journal article" date="2021" name="Nat. Commun.">
        <title>Genetic determinants of endophytism in the Arabidopsis root mycobiome.</title>
        <authorList>
            <person name="Mesny F."/>
            <person name="Miyauchi S."/>
            <person name="Thiergart T."/>
            <person name="Pickel B."/>
            <person name="Atanasova L."/>
            <person name="Karlsson M."/>
            <person name="Huettel B."/>
            <person name="Barry K.W."/>
            <person name="Haridas S."/>
            <person name="Chen C."/>
            <person name="Bauer D."/>
            <person name="Andreopoulos W."/>
            <person name="Pangilinan J."/>
            <person name="LaButti K."/>
            <person name="Riley R."/>
            <person name="Lipzen A."/>
            <person name="Clum A."/>
            <person name="Drula E."/>
            <person name="Henrissat B."/>
            <person name="Kohler A."/>
            <person name="Grigoriev I.V."/>
            <person name="Martin F.M."/>
            <person name="Hacquard S."/>
        </authorList>
    </citation>
    <scope>NUCLEOTIDE SEQUENCE [LARGE SCALE GENOMIC DNA]</scope>
    <source>
        <strain evidence="2 3">MPI-SDFR-AT-0080</strain>
    </source>
</reference>
<protein>
    <recommendedName>
        <fullName evidence="1">N-acetyltransferase domain-containing protein</fullName>
    </recommendedName>
</protein>
<dbReference type="InterPro" id="IPR016181">
    <property type="entry name" value="Acyl_CoA_acyltransferase"/>
</dbReference>
<comment type="caution">
    <text evidence="2">The sequence shown here is derived from an EMBL/GenBank/DDBJ whole genome shotgun (WGS) entry which is preliminary data.</text>
</comment>
<dbReference type="Proteomes" id="UP000774617">
    <property type="component" value="Unassembled WGS sequence"/>
</dbReference>
<keyword evidence="3" id="KW-1185">Reference proteome</keyword>
<organism evidence="2 3">
    <name type="scientific">Macrophomina phaseolina</name>
    <dbReference type="NCBI Taxonomy" id="35725"/>
    <lineage>
        <taxon>Eukaryota</taxon>
        <taxon>Fungi</taxon>
        <taxon>Dikarya</taxon>
        <taxon>Ascomycota</taxon>
        <taxon>Pezizomycotina</taxon>
        <taxon>Dothideomycetes</taxon>
        <taxon>Dothideomycetes incertae sedis</taxon>
        <taxon>Botryosphaeriales</taxon>
        <taxon>Botryosphaeriaceae</taxon>
        <taxon>Macrophomina</taxon>
    </lineage>
</organism>
<name>A0ABQ8FU14_9PEZI</name>
<evidence type="ECO:0000313" key="2">
    <source>
        <dbReference type="EMBL" id="KAH7026882.1"/>
    </source>
</evidence>
<dbReference type="Pfam" id="PF00583">
    <property type="entry name" value="Acetyltransf_1"/>
    <property type="match status" value="1"/>
</dbReference>
<accession>A0ABQ8FU14</accession>
<sequence length="197" mass="21552">MPTFTLRPTRESDMHALHAIHVHYVANTVSTFAIEPTPVEKLLASFHGLRSLGLPYIVAVDAAAGANAAAPAILGSIYVAPFRGAKGAYRHTVEFSLFCHPEHKGEGVGTALLTRLLAVLRDPEEWGEEWIGAGWRGEEGRIRQVIGCMALDEGGKNGGWGLKEWYGRFGFEQVGHLKGVGKKFGRWIDTVYLQLSL</sequence>
<dbReference type="SUPFAM" id="SSF55729">
    <property type="entry name" value="Acyl-CoA N-acyltransferases (Nat)"/>
    <property type="match status" value="1"/>
</dbReference>
<gene>
    <name evidence="2" type="ORF">B0J12DRAFT_771263</name>
</gene>
<feature type="domain" description="N-acetyltransferase" evidence="1">
    <location>
        <begin position="73"/>
        <end position="122"/>
    </location>
</feature>
<proteinExistence type="predicted"/>
<evidence type="ECO:0000259" key="1">
    <source>
        <dbReference type="Pfam" id="PF00583"/>
    </source>
</evidence>
<dbReference type="InterPro" id="IPR000182">
    <property type="entry name" value="GNAT_dom"/>
</dbReference>